<sequence>MSPNSQEQSHSAPISIKNTLNSSSPGRQLLSSRPHNRGTERIWRVKLLRCLKRQRNCVDPNHNHPHIDQKALQQQPGCEFFTISSHRVIRVLRPELKAGRFYEPPRGSSTTPGGISGRRESIEDNFYARWARRPHPSGNCRCSFRKSTASSSASQVSLEELAVSQQINRIRASLCEAERSGRSAEAEIEHIERTLGLPLAGLANLQVQQAQVDGSKSLVHVPSVKEVSSRLEPLDERTRERIVEGLEKYISNLLDEILDETIRALAKADRPFDNGRPSCATTTTMTPGAFEINFSFHGDKTGEQKKSVEGDKGYVNQGFVGCLGDPDALNFQLRRDEVVADELAVDCVDSGINSVETIELQPEMAETGEQQQDLEQSLMEIIDAKLGGTSIGKSLENLGLEIDAEDRAANEGKTKDPEKAEARHHGELSASTIPDDDNTDSVPICRAEVQQHRVPKSSSSPSSTLGHLPQAPRPASERTSRSLDEVTEEPRFNSLRLQFKKRNNASNSSNTNKPSPTKSSPSQHQQQPRILTPRKLVSCRLNKTMRMIRRRLAARLACAPTRRKPASQSSNSPSKAQQQQQNQQQQQSSLELEDYRRRFPVPELRQGQKVRVEEDWEGSVRLRNRKPTLVFLHGFGSSADAFGAQLSYFAELGYPCIAPDLLGHGLSSAPSKASEYKFGKLLDDLETILSHYAFKPGHKCVIIAHNYGIRNIILKRLSALVVDLMKLFQNAQVLKPGTEFLDKILTDPPQYNTNLMDI</sequence>
<proteinExistence type="predicted"/>
<protein>
    <submittedName>
        <fullName evidence="1">Uncharacterized protein</fullName>
    </submittedName>
</protein>
<dbReference type="Proteomes" id="UP001239111">
    <property type="component" value="Chromosome 2"/>
</dbReference>
<evidence type="ECO:0000313" key="2">
    <source>
        <dbReference type="Proteomes" id="UP001239111"/>
    </source>
</evidence>
<accession>A0ACC2P8E9</accession>
<name>A0ACC2P8E9_9HYME</name>
<evidence type="ECO:0000313" key="1">
    <source>
        <dbReference type="EMBL" id="KAJ8679716.1"/>
    </source>
</evidence>
<dbReference type="EMBL" id="CM056742">
    <property type="protein sequence ID" value="KAJ8679716.1"/>
    <property type="molecule type" value="Genomic_DNA"/>
</dbReference>
<keyword evidence="2" id="KW-1185">Reference proteome</keyword>
<comment type="caution">
    <text evidence="1">The sequence shown here is derived from an EMBL/GenBank/DDBJ whole genome shotgun (WGS) entry which is preliminary data.</text>
</comment>
<organism evidence="1 2">
    <name type="scientific">Eretmocerus hayati</name>
    <dbReference type="NCBI Taxonomy" id="131215"/>
    <lineage>
        <taxon>Eukaryota</taxon>
        <taxon>Metazoa</taxon>
        <taxon>Ecdysozoa</taxon>
        <taxon>Arthropoda</taxon>
        <taxon>Hexapoda</taxon>
        <taxon>Insecta</taxon>
        <taxon>Pterygota</taxon>
        <taxon>Neoptera</taxon>
        <taxon>Endopterygota</taxon>
        <taxon>Hymenoptera</taxon>
        <taxon>Apocrita</taxon>
        <taxon>Proctotrupomorpha</taxon>
        <taxon>Chalcidoidea</taxon>
        <taxon>Aphelinidae</taxon>
        <taxon>Aphelininae</taxon>
        <taxon>Eretmocerus</taxon>
    </lineage>
</organism>
<gene>
    <name evidence="1" type="ORF">QAD02_015503</name>
</gene>
<reference evidence="1" key="1">
    <citation type="submission" date="2023-04" db="EMBL/GenBank/DDBJ databases">
        <title>A chromosome-level genome assembly of the parasitoid wasp Eretmocerus hayati.</title>
        <authorList>
            <person name="Zhong Y."/>
            <person name="Liu S."/>
            <person name="Liu Y."/>
        </authorList>
    </citation>
    <scope>NUCLEOTIDE SEQUENCE</scope>
    <source>
        <strain evidence="1">ZJU_SS_LIU_2023</strain>
    </source>
</reference>